<keyword evidence="3" id="KW-1185">Reference proteome</keyword>
<dbReference type="SUPFAM" id="SSF55298">
    <property type="entry name" value="YjgF-like"/>
    <property type="match status" value="1"/>
</dbReference>
<dbReference type="FunFam" id="3.30.1330.40:FF:000001">
    <property type="entry name" value="L-PSP family endoribonuclease"/>
    <property type="match status" value="1"/>
</dbReference>
<name>A0A3N4I3W2_ASCIM</name>
<evidence type="ECO:0000313" key="2">
    <source>
        <dbReference type="EMBL" id="RPA80805.1"/>
    </source>
</evidence>
<comment type="similarity">
    <text evidence="1">Belongs to the RutC family.</text>
</comment>
<dbReference type="GO" id="GO:0019239">
    <property type="term" value="F:deaminase activity"/>
    <property type="evidence" value="ECO:0007669"/>
    <property type="project" value="TreeGrafter"/>
</dbReference>
<protein>
    <submittedName>
        <fullName evidence="2">YjgF-like protein</fullName>
    </submittedName>
</protein>
<dbReference type="EMBL" id="ML119684">
    <property type="protein sequence ID" value="RPA80805.1"/>
    <property type="molecule type" value="Genomic_DNA"/>
</dbReference>
<dbReference type="AlphaFoldDB" id="A0A3N4I3W2"/>
<dbReference type="NCBIfam" id="TIGR00004">
    <property type="entry name" value="Rid family detoxifying hydrolase"/>
    <property type="match status" value="1"/>
</dbReference>
<dbReference type="GO" id="GO:0005829">
    <property type="term" value="C:cytosol"/>
    <property type="evidence" value="ECO:0007669"/>
    <property type="project" value="TreeGrafter"/>
</dbReference>
<dbReference type="PANTHER" id="PTHR11803:SF58">
    <property type="entry name" value="PROTEIN HMF1-RELATED"/>
    <property type="match status" value="1"/>
</dbReference>
<sequence>MSQQAVYTAEAAPPAGPYSQAVKVNGLIFCSGQIHADAEGNMVGETIEERTEQVLKNMSLVLKAAGSDMTKVVKVVIFLDDMGDFAKMNSVYGKWFTGEVKPARSCVAAKQLPKGATVEMECIALA</sequence>
<dbReference type="Gene3D" id="3.30.1330.40">
    <property type="entry name" value="RutC-like"/>
    <property type="match status" value="1"/>
</dbReference>
<dbReference type="GO" id="GO:0005739">
    <property type="term" value="C:mitochondrion"/>
    <property type="evidence" value="ECO:0007669"/>
    <property type="project" value="UniProtKB-ARBA"/>
</dbReference>
<dbReference type="STRING" id="1160509.A0A3N4I3W2"/>
<organism evidence="2 3">
    <name type="scientific">Ascobolus immersus RN42</name>
    <dbReference type="NCBI Taxonomy" id="1160509"/>
    <lineage>
        <taxon>Eukaryota</taxon>
        <taxon>Fungi</taxon>
        <taxon>Dikarya</taxon>
        <taxon>Ascomycota</taxon>
        <taxon>Pezizomycotina</taxon>
        <taxon>Pezizomycetes</taxon>
        <taxon>Pezizales</taxon>
        <taxon>Ascobolaceae</taxon>
        <taxon>Ascobolus</taxon>
    </lineage>
</organism>
<dbReference type="InterPro" id="IPR006056">
    <property type="entry name" value="RidA"/>
</dbReference>
<gene>
    <name evidence="2" type="ORF">BJ508DRAFT_415075</name>
</gene>
<evidence type="ECO:0000313" key="3">
    <source>
        <dbReference type="Proteomes" id="UP000275078"/>
    </source>
</evidence>
<dbReference type="PROSITE" id="PS01094">
    <property type="entry name" value="UPF0076"/>
    <property type="match status" value="1"/>
</dbReference>
<dbReference type="Pfam" id="PF01042">
    <property type="entry name" value="Ribonuc_L-PSP"/>
    <property type="match status" value="1"/>
</dbReference>
<proteinExistence type="inferred from homology"/>
<dbReference type="OrthoDB" id="309640at2759"/>
<dbReference type="InterPro" id="IPR019897">
    <property type="entry name" value="RidA_CS"/>
</dbReference>
<dbReference type="InterPro" id="IPR035959">
    <property type="entry name" value="RutC-like_sf"/>
</dbReference>
<dbReference type="PANTHER" id="PTHR11803">
    <property type="entry name" value="2-IMINOBUTANOATE/2-IMINOPROPANOATE DEAMINASE RIDA"/>
    <property type="match status" value="1"/>
</dbReference>
<accession>A0A3N4I3W2</accession>
<dbReference type="Proteomes" id="UP000275078">
    <property type="component" value="Unassembled WGS sequence"/>
</dbReference>
<dbReference type="CDD" id="cd00448">
    <property type="entry name" value="YjgF_YER057c_UK114_family"/>
    <property type="match status" value="1"/>
</dbReference>
<evidence type="ECO:0000256" key="1">
    <source>
        <dbReference type="ARBA" id="ARBA00010552"/>
    </source>
</evidence>
<dbReference type="InterPro" id="IPR006175">
    <property type="entry name" value="YjgF/YER057c/UK114"/>
</dbReference>
<reference evidence="2 3" key="1">
    <citation type="journal article" date="2018" name="Nat. Ecol. Evol.">
        <title>Pezizomycetes genomes reveal the molecular basis of ectomycorrhizal truffle lifestyle.</title>
        <authorList>
            <person name="Murat C."/>
            <person name="Payen T."/>
            <person name="Noel B."/>
            <person name="Kuo A."/>
            <person name="Morin E."/>
            <person name="Chen J."/>
            <person name="Kohler A."/>
            <person name="Krizsan K."/>
            <person name="Balestrini R."/>
            <person name="Da Silva C."/>
            <person name="Montanini B."/>
            <person name="Hainaut M."/>
            <person name="Levati E."/>
            <person name="Barry K.W."/>
            <person name="Belfiori B."/>
            <person name="Cichocki N."/>
            <person name="Clum A."/>
            <person name="Dockter R.B."/>
            <person name="Fauchery L."/>
            <person name="Guy J."/>
            <person name="Iotti M."/>
            <person name="Le Tacon F."/>
            <person name="Lindquist E.A."/>
            <person name="Lipzen A."/>
            <person name="Malagnac F."/>
            <person name="Mello A."/>
            <person name="Molinier V."/>
            <person name="Miyauchi S."/>
            <person name="Poulain J."/>
            <person name="Riccioni C."/>
            <person name="Rubini A."/>
            <person name="Sitrit Y."/>
            <person name="Splivallo R."/>
            <person name="Traeger S."/>
            <person name="Wang M."/>
            <person name="Zifcakova L."/>
            <person name="Wipf D."/>
            <person name="Zambonelli A."/>
            <person name="Paolocci F."/>
            <person name="Nowrousian M."/>
            <person name="Ottonello S."/>
            <person name="Baldrian P."/>
            <person name="Spatafora J.W."/>
            <person name="Henrissat B."/>
            <person name="Nagy L.G."/>
            <person name="Aury J.M."/>
            <person name="Wincker P."/>
            <person name="Grigoriev I.V."/>
            <person name="Bonfante P."/>
            <person name="Martin F.M."/>
        </authorList>
    </citation>
    <scope>NUCLEOTIDE SEQUENCE [LARGE SCALE GENOMIC DNA]</scope>
    <source>
        <strain evidence="2 3">RN42</strain>
    </source>
</reference>